<reference evidence="3 4" key="1">
    <citation type="journal article" date="2016" name="Proc. Natl. Acad. Sci. U.S.A.">
        <title>Comparative genomics of biotechnologically important yeasts.</title>
        <authorList>
            <person name="Riley R."/>
            <person name="Haridas S."/>
            <person name="Wolfe K.H."/>
            <person name="Lopes M.R."/>
            <person name="Hittinger C.T."/>
            <person name="Goeker M."/>
            <person name="Salamov A.A."/>
            <person name="Wisecaver J.H."/>
            <person name="Long T.M."/>
            <person name="Calvey C.H."/>
            <person name="Aerts A.L."/>
            <person name="Barry K.W."/>
            <person name="Choi C."/>
            <person name="Clum A."/>
            <person name="Coughlan A.Y."/>
            <person name="Deshpande S."/>
            <person name="Douglass A.P."/>
            <person name="Hanson S.J."/>
            <person name="Klenk H.-P."/>
            <person name="LaButti K.M."/>
            <person name="Lapidus A."/>
            <person name="Lindquist E.A."/>
            <person name="Lipzen A.M."/>
            <person name="Meier-Kolthoff J.P."/>
            <person name="Ohm R.A."/>
            <person name="Otillar R.P."/>
            <person name="Pangilinan J.L."/>
            <person name="Peng Y."/>
            <person name="Rokas A."/>
            <person name="Rosa C.A."/>
            <person name="Scheuner C."/>
            <person name="Sibirny A.A."/>
            <person name="Slot J.C."/>
            <person name="Stielow J.B."/>
            <person name="Sun H."/>
            <person name="Kurtzman C.P."/>
            <person name="Blackwell M."/>
            <person name="Grigoriev I.V."/>
            <person name="Jeffries T.W."/>
        </authorList>
    </citation>
    <scope>NUCLEOTIDE SEQUENCE [LARGE SCALE GENOMIC DNA]</scope>
    <source>
        <strain evidence="4">ATCC 58044 / CBS 1984 / NCYC 433 / NRRL Y-366-8</strain>
    </source>
</reference>
<dbReference type="InterPro" id="IPR009571">
    <property type="entry name" value="SUR7/Rim9-like_fungi"/>
</dbReference>
<dbReference type="AlphaFoldDB" id="A0A1E3P6W8"/>
<feature type="compositionally biased region" description="Basic and acidic residues" evidence="1">
    <location>
        <begin position="331"/>
        <end position="343"/>
    </location>
</feature>
<feature type="transmembrane region" description="Helical" evidence="2">
    <location>
        <begin position="247"/>
        <end position="266"/>
    </location>
</feature>
<evidence type="ECO:0000256" key="2">
    <source>
        <dbReference type="SAM" id="Phobius"/>
    </source>
</evidence>
<feature type="region of interest" description="Disordered" evidence="1">
    <location>
        <begin position="274"/>
        <end position="351"/>
    </location>
</feature>
<dbReference type="InterPro" id="IPR052413">
    <property type="entry name" value="SUR7_domain"/>
</dbReference>
<feature type="transmembrane region" description="Helical" evidence="2">
    <location>
        <begin position="24"/>
        <end position="45"/>
    </location>
</feature>
<dbReference type="PANTHER" id="PTHR28019:SF2">
    <property type="entry name" value="CELL MEMBRANE PROTEIN YLR413W-RELATED"/>
    <property type="match status" value="1"/>
</dbReference>
<feature type="transmembrane region" description="Helical" evidence="2">
    <location>
        <begin position="197"/>
        <end position="214"/>
    </location>
</feature>
<keyword evidence="4" id="KW-1185">Reference proteome</keyword>
<dbReference type="PANTHER" id="PTHR28019">
    <property type="entry name" value="CELL MEMBRANE PROTEIN YLR413W-RELATED"/>
    <property type="match status" value="1"/>
</dbReference>
<evidence type="ECO:0000313" key="3">
    <source>
        <dbReference type="EMBL" id="ODQ61181.1"/>
    </source>
</evidence>
<protein>
    <recommendedName>
        <fullName evidence="5">Actin cortical patch SUR7/pH-response regulator PalI</fullName>
    </recommendedName>
</protein>
<organism evidence="3 4">
    <name type="scientific">Wickerhamomyces anomalus (strain ATCC 58044 / CBS 1984 / NCYC 433 / NRRL Y-366-8)</name>
    <name type="common">Yeast</name>
    <name type="synonym">Hansenula anomala</name>
    <dbReference type="NCBI Taxonomy" id="683960"/>
    <lineage>
        <taxon>Eukaryota</taxon>
        <taxon>Fungi</taxon>
        <taxon>Dikarya</taxon>
        <taxon>Ascomycota</taxon>
        <taxon>Saccharomycotina</taxon>
        <taxon>Saccharomycetes</taxon>
        <taxon>Phaffomycetales</taxon>
        <taxon>Wickerhamomycetaceae</taxon>
        <taxon>Wickerhamomyces</taxon>
    </lineage>
</organism>
<proteinExistence type="predicted"/>
<dbReference type="GO" id="GO:0051285">
    <property type="term" value="C:cell cortex of cell tip"/>
    <property type="evidence" value="ECO:0007669"/>
    <property type="project" value="TreeGrafter"/>
</dbReference>
<accession>A0A1E3P6W8</accession>
<gene>
    <name evidence="3" type="ORF">WICANDRAFT_104291</name>
</gene>
<feature type="transmembrane region" description="Helical" evidence="2">
    <location>
        <begin position="162"/>
        <end position="185"/>
    </location>
</feature>
<keyword evidence="2" id="KW-0812">Transmembrane</keyword>
<name>A0A1E3P6W8_WICAA</name>
<sequence>MRRNTSKPSTLAHNHMGSHFTYKFFNHIVPALIALSSVILLGMALSGQTRGMRQQADIYLLKFDFSDIREKNVFISTNPSFYSLYYDLRYRHFAIGPWGYCKSKYSAFSSWNTYCYSRKAPYQYDLYELLEDDAILYSNRKYIDYIALPENTQIPQNMVDTIFVTLWISTVTAGVSLLFYFLSFITTTRDKPGCTNILLTLISAIASFICGGVARGSSSKIIKTLEKTHKIFGITATLGNKKFYNHLWAAGALQIFSVLFVLFVDYKLAKAIENEPDEESTPQTSPPRSDPTPTTQRPRETIPQRPIRSPAPANVSISIRVNRPATVEIDQPPRYEEIDDHHPPKPPPFTP</sequence>
<dbReference type="Proteomes" id="UP000094112">
    <property type="component" value="Unassembled WGS sequence"/>
</dbReference>
<keyword evidence="2" id="KW-1133">Transmembrane helix</keyword>
<dbReference type="Pfam" id="PF06687">
    <property type="entry name" value="SUR7"/>
    <property type="match status" value="1"/>
</dbReference>
<evidence type="ECO:0000256" key="1">
    <source>
        <dbReference type="SAM" id="MobiDB-lite"/>
    </source>
</evidence>
<dbReference type="GO" id="GO:0005886">
    <property type="term" value="C:plasma membrane"/>
    <property type="evidence" value="ECO:0007669"/>
    <property type="project" value="InterPro"/>
</dbReference>
<dbReference type="RefSeq" id="XP_019040388.1">
    <property type="nucleotide sequence ID" value="XM_019180410.1"/>
</dbReference>
<dbReference type="GeneID" id="30197656"/>
<evidence type="ECO:0000313" key="4">
    <source>
        <dbReference type="Proteomes" id="UP000094112"/>
    </source>
</evidence>
<keyword evidence="2" id="KW-0472">Membrane</keyword>
<dbReference type="GO" id="GO:0031505">
    <property type="term" value="P:fungal-type cell wall organization"/>
    <property type="evidence" value="ECO:0007669"/>
    <property type="project" value="TreeGrafter"/>
</dbReference>
<dbReference type="EMBL" id="KV454209">
    <property type="protein sequence ID" value="ODQ61181.1"/>
    <property type="molecule type" value="Genomic_DNA"/>
</dbReference>
<evidence type="ECO:0008006" key="5">
    <source>
        <dbReference type="Google" id="ProtNLM"/>
    </source>
</evidence>